<dbReference type="STRING" id="515897.SAMN05421849_0046"/>
<gene>
    <name evidence="3" type="ORF">SAMN05421849_0046</name>
</gene>
<dbReference type="CDD" id="cd01029">
    <property type="entry name" value="TOPRIM_primases"/>
    <property type="match status" value="1"/>
</dbReference>
<proteinExistence type="predicted"/>
<reference evidence="3 4" key="1">
    <citation type="submission" date="2017-01" db="EMBL/GenBank/DDBJ databases">
        <authorList>
            <person name="Mah S.A."/>
            <person name="Swanson W.J."/>
            <person name="Moy G.W."/>
            <person name="Vacquier V.D."/>
        </authorList>
    </citation>
    <scope>NUCLEOTIDE SEQUENCE [LARGE SCALE GENOMIC DNA]</scope>
    <source>
        <strain evidence="3 4">DSM 21219</strain>
    </source>
</reference>
<dbReference type="RefSeq" id="WP_076646186.1">
    <property type="nucleotide sequence ID" value="NZ_FTPS01000001.1"/>
</dbReference>
<feature type="domain" description="Toprim" evidence="1">
    <location>
        <begin position="200"/>
        <end position="288"/>
    </location>
</feature>
<feature type="domain" description="DUF7146" evidence="2">
    <location>
        <begin position="94"/>
        <end position="191"/>
    </location>
</feature>
<name>A0A1R3W978_9RHOB</name>
<dbReference type="InterPro" id="IPR034154">
    <property type="entry name" value="TOPRIM_DnaG/twinkle"/>
</dbReference>
<dbReference type="InterPro" id="IPR055570">
    <property type="entry name" value="DUF7146"/>
</dbReference>
<protein>
    <submittedName>
        <fullName evidence="3">Toprim domain-containing protein</fullName>
    </submittedName>
</protein>
<evidence type="ECO:0000313" key="3">
    <source>
        <dbReference type="EMBL" id="SIT73794.1"/>
    </source>
</evidence>
<evidence type="ECO:0000259" key="1">
    <source>
        <dbReference type="Pfam" id="PF13362"/>
    </source>
</evidence>
<dbReference type="EMBL" id="FTPS01000001">
    <property type="protein sequence ID" value="SIT73794.1"/>
    <property type="molecule type" value="Genomic_DNA"/>
</dbReference>
<accession>A0A1R3W978</accession>
<dbReference type="Pfam" id="PF23639">
    <property type="entry name" value="DUF7146"/>
    <property type="match status" value="1"/>
</dbReference>
<dbReference type="InterPro" id="IPR006171">
    <property type="entry name" value="TOPRIM_dom"/>
</dbReference>
<dbReference type="Proteomes" id="UP000192455">
    <property type="component" value="Unassembled WGS sequence"/>
</dbReference>
<organism evidence="3 4">
    <name type="scientific">Pontibaca methylaminivorans</name>
    <dbReference type="NCBI Taxonomy" id="515897"/>
    <lineage>
        <taxon>Bacteria</taxon>
        <taxon>Pseudomonadati</taxon>
        <taxon>Pseudomonadota</taxon>
        <taxon>Alphaproteobacteria</taxon>
        <taxon>Rhodobacterales</taxon>
        <taxon>Roseobacteraceae</taxon>
        <taxon>Pontibaca</taxon>
    </lineage>
</organism>
<evidence type="ECO:0000313" key="4">
    <source>
        <dbReference type="Proteomes" id="UP000192455"/>
    </source>
</evidence>
<dbReference type="OrthoDB" id="9811157at2"/>
<keyword evidence="4" id="KW-1185">Reference proteome</keyword>
<evidence type="ECO:0000259" key="2">
    <source>
        <dbReference type="Pfam" id="PF23639"/>
    </source>
</evidence>
<dbReference type="Pfam" id="PF13362">
    <property type="entry name" value="Toprim_3"/>
    <property type="match status" value="1"/>
</dbReference>
<dbReference type="AlphaFoldDB" id="A0A1R3W978"/>
<sequence>MSKARKLTEALGGKWHTNYGTAPCPVCQAERRKDQTALTLRDGHNRLLANCKKSDCDFIEILEAAGVPLKRSGYNAAPRSVQEQVPQSELEKSIAAKKLWTKSIPITGTPVETYLRDSRKISAQLPDTLRFCSNAWHGPSRQHLPAMVARIDCSSRFAVIRTYLEPDGSGKMAFPGGQQKMMLGPSAGGHVLLRSGSGLLVVAEGIETGLSLASSLVERDATIWATLTAANMKAVRLPEPPGRLIIATDGDAAGRAAGHGLSSRAIGLGWVVEMKPAPDGMDWNDVLTLRERARQSAKRNPHHEL</sequence>